<keyword evidence="4" id="KW-1185">Reference proteome</keyword>
<dbReference type="SUPFAM" id="SSF160991">
    <property type="entry name" value="CV3147-like"/>
    <property type="match status" value="1"/>
</dbReference>
<dbReference type="AlphaFoldDB" id="A0AA42BTK3"/>
<proteinExistence type="predicted"/>
<dbReference type="RefSeq" id="WP_259528883.1">
    <property type="nucleotide sequence ID" value="NZ_JANLCK010000005.1"/>
</dbReference>
<dbReference type="Pfam" id="PF06032">
    <property type="entry name" value="S-Me-THD_N"/>
    <property type="match status" value="1"/>
</dbReference>
<comment type="caution">
    <text evidence="3">The sequence shown here is derived from an EMBL/GenBank/DDBJ whole genome shotgun (WGS) entry which is preliminary data.</text>
</comment>
<gene>
    <name evidence="3" type="ORF">N1028_11330</name>
</gene>
<evidence type="ECO:0000313" key="3">
    <source>
        <dbReference type="EMBL" id="MCS5726485.1"/>
    </source>
</evidence>
<dbReference type="Gene3D" id="3.40.1610.10">
    <property type="entry name" value="CV3147-like domain"/>
    <property type="match status" value="1"/>
</dbReference>
<dbReference type="InterPro" id="IPR048350">
    <property type="entry name" value="S-Me-THD-like_C"/>
</dbReference>
<dbReference type="Pfam" id="PF20906">
    <property type="entry name" value="S-Me-THD_C"/>
    <property type="match status" value="1"/>
</dbReference>
<feature type="domain" description="S-Me-THD N-terminal" evidence="1">
    <location>
        <begin position="7"/>
        <end position="161"/>
    </location>
</feature>
<dbReference type="InterPro" id="IPR027479">
    <property type="entry name" value="S-Me-THD_N_sf"/>
</dbReference>
<reference evidence="3" key="1">
    <citation type="submission" date="2022-08" db="EMBL/GenBank/DDBJ databases">
        <authorList>
            <person name="Deng Y."/>
            <person name="Han X.-F."/>
            <person name="Zhang Y.-Q."/>
        </authorList>
    </citation>
    <scope>NUCLEOTIDE SEQUENCE</scope>
    <source>
        <strain evidence="3">CPCC 203407</strain>
    </source>
</reference>
<organism evidence="3 4">
    <name type="scientific">Herbiconiux oxytropis</name>
    <dbReference type="NCBI Taxonomy" id="2970915"/>
    <lineage>
        <taxon>Bacteria</taxon>
        <taxon>Bacillati</taxon>
        <taxon>Actinomycetota</taxon>
        <taxon>Actinomycetes</taxon>
        <taxon>Micrococcales</taxon>
        <taxon>Microbacteriaceae</taxon>
        <taxon>Herbiconiux</taxon>
    </lineage>
</organism>
<sequence>MQIDLTNVDAMATGCAFLGCGGGGDVIAVQAAKYALETHGPVPVLQLSDLSDDALVLPCADMGAPTIFFEKVANGDEGRLLVEEMSRIYGRPVAALMPAEIGGSNGLTPIVWAARLGLPLVDADGIGRAYPELNMIALELNGVSISPGILADERGNVVTVRSIDGPWMERIARSVAVEFGGAAAFAGYPLTAAGAREAAVIGSISRAIDIGEALSGLEGDRVAGLCRHLGAGEVIRGKIVEIEGQVDGGFVVGSATIEGSGADAGRTVRLEYQNEFLVAFENGRPLVMVPDIISLLDANSGDPIATERMRYGLRVALVGLSAPPIWLTEKGIALGGPRAFGYGFDYAGMMVGA</sequence>
<evidence type="ECO:0000259" key="2">
    <source>
        <dbReference type="Pfam" id="PF20906"/>
    </source>
</evidence>
<evidence type="ECO:0000313" key="4">
    <source>
        <dbReference type="Proteomes" id="UP001165587"/>
    </source>
</evidence>
<dbReference type="InterPro" id="IPR024071">
    <property type="entry name" value="S-Me-THD_C_sf"/>
</dbReference>
<dbReference type="InterPro" id="IPR010318">
    <property type="entry name" value="S-Me-THD_N"/>
</dbReference>
<protein>
    <submittedName>
        <fullName evidence="3">DUF917 domain-containing protein</fullName>
    </submittedName>
</protein>
<name>A0AA42BTK3_9MICO</name>
<evidence type="ECO:0000259" key="1">
    <source>
        <dbReference type="Pfam" id="PF06032"/>
    </source>
</evidence>
<feature type="domain" description="S-Me-THD-like C-terminal" evidence="2">
    <location>
        <begin position="166"/>
        <end position="347"/>
    </location>
</feature>
<dbReference type="Gene3D" id="2.40.390.10">
    <property type="entry name" value="CV3147-like"/>
    <property type="match status" value="1"/>
</dbReference>
<dbReference type="Proteomes" id="UP001165587">
    <property type="component" value="Unassembled WGS sequence"/>
</dbReference>
<accession>A0AA42BTK3</accession>
<dbReference type="EMBL" id="JANLCK010000005">
    <property type="protein sequence ID" value="MCS5726485.1"/>
    <property type="molecule type" value="Genomic_DNA"/>
</dbReference>